<dbReference type="InterPro" id="IPR002725">
    <property type="entry name" value="YgjP-like_metallopeptidase"/>
</dbReference>
<comment type="caution">
    <text evidence="2">The sequence shown here is derived from an EMBL/GenBank/DDBJ whole genome shotgun (WGS) entry which is preliminary data.</text>
</comment>
<proteinExistence type="predicted"/>
<sequence length="229" mass="27192">MIKKYKVLIGNKERELSIIKKKKKNISLQVKPSMEIILSIPMRISYSYGLKLVEDKYAWIENKLKKYSSAADNSGVYYLGKLYPLKTEKSEVSIRIGEENIIFNSSENFDLVLNQWYEQKIKRILEGYLEKHTKLMELYPKKIKIKPLKSAWGICYSSGTITFNLNLIKVPLDVIEYLVMHELGHLKYPNHSKEYWEYIGKYIEDPKSYRRWLRKNGYKFIGGETLWDR</sequence>
<gene>
    <name evidence="2" type="ORF">DYH56_05510</name>
</gene>
<dbReference type="EMBL" id="QUAJ01000007">
    <property type="protein sequence ID" value="REI41871.1"/>
    <property type="molecule type" value="Genomic_DNA"/>
</dbReference>
<accession>A0ABX9KIS6</accession>
<evidence type="ECO:0000313" key="3">
    <source>
        <dbReference type="Proteomes" id="UP000263486"/>
    </source>
</evidence>
<feature type="domain" description="YgjP-like metallopeptidase" evidence="1">
    <location>
        <begin position="24"/>
        <end position="215"/>
    </location>
</feature>
<dbReference type="RefSeq" id="WP_114641867.1">
    <property type="nucleotide sequence ID" value="NZ_JAACIO010000006.1"/>
</dbReference>
<organism evidence="2 3">
    <name type="scientific">Psychrilyobacter piezotolerans</name>
    <dbReference type="NCBI Taxonomy" id="2293438"/>
    <lineage>
        <taxon>Bacteria</taxon>
        <taxon>Fusobacteriati</taxon>
        <taxon>Fusobacteriota</taxon>
        <taxon>Fusobacteriia</taxon>
        <taxon>Fusobacteriales</taxon>
        <taxon>Fusobacteriaceae</taxon>
        <taxon>Psychrilyobacter</taxon>
    </lineage>
</organism>
<dbReference type="InterPro" id="IPR053136">
    <property type="entry name" value="UTP_pyrophosphatase-like"/>
</dbReference>
<keyword evidence="3" id="KW-1185">Reference proteome</keyword>
<name>A0ABX9KIS6_9FUSO</name>
<reference evidence="2 3" key="1">
    <citation type="submission" date="2018-08" db="EMBL/GenBank/DDBJ databases">
        <title>Draft genome sequence of Psychrilyobacter sp. strain SD5 isolated from Black Sea water.</title>
        <authorList>
            <person name="Yadav S."/>
            <person name="Villanueva L."/>
            <person name="Damste J.S.S."/>
        </authorList>
    </citation>
    <scope>NUCLEOTIDE SEQUENCE [LARGE SCALE GENOMIC DNA]</scope>
    <source>
        <strain evidence="2 3">SD5</strain>
    </source>
</reference>
<evidence type="ECO:0000313" key="2">
    <source>
        <dbReference type="EMBL" id="REI41871.1"/>
    </source>
</evidence>
<protein>
    <submittedName>
        <fullName evidence="2">DUF45 domain-containing protein</fullName>
    </submittedName>
</protein>
<dbReference type="Gene3D" id="3.30.2010.10">
    <property type="entry name" value="Metalloproteases ('zincins'), catalytic domain"/>
    <property type="match status" value="1"/>
</dbReference>
<dbReference type="CDD" id="cd07344">
    <property type="entry name" value="M48_yhfN_like"/>
    <property type="match status" value="1"/>
</dbReference>
<dbReference type="Pfam" id="PF01863">
    <property type="entry name" value="YgjP-like"/>
    <property type="match status" value="1"/>
</dbReference>
<dbReference type="Proteomes" id="UP000263486">
    <property type="component" value="Unassembled WGS sequence"/>
</dbReference>
<evidence type="ECO:0000259" key="1">
    <source>
        <dbReference type="Pfam" id="PF01863"/>
    </source>
</evidence>
<dbReference type="PANTHER" id="PTHR30399">
    <property type="entry name" value="UNCHARACTERIZED PROTEIN YGJP"/>
    <property type="match status" value="1"/>
</dbReference>
<dbReference type="PANTHER" id="PTHR30399:SF1">
    <property type="entry name" value="UTP PYROPHOSPHATASE"/>
    <property type="match status" value="1"/>
</dbReference>